<dbReference type="Gene3D" id="3.40.50.720">
    <property type="entry name" value="NAD(P)-binding Rossmann-like Domain"/>
    <property type="match status" value="1"/>
</dbReference>
<gene>
    <name evidence="3" type="ORF">KCX82_08235</name>
</gene>
<protein>
    <submittedName>
        <fullName evidence="3">SDR family oxidoreductase</fullName>
    </submittedName>
</protein>
<name>A0A8J7VZ76_9FIRM</name>
<comment type="caution">
    <text evidence="3">The sequence shown here is derived from an EMBL/GenBank/DDBJ whole genome shotgun (WGS) entry which is preliminary data.</text>
</comment>
<sequence>MTFKKKSFDLSGKVAVVIGGTRGIGRGISLTLADHGADVIPASRNIENAKSVVAEIEAIGRKSMLVSMDCSSQEQLIKLKDDILKEFGHIDILVNSQGVERRGYIKDFSLEDWRTVLSVNIDSVFLATKIFGNVMIQQGAGKIINIASMASFLGLIEAPAYTASKGAVLQFTKASALEFAPYNIQVNGIAPGWFKTELTQPVQDNKELYEMIKNKIPAGEWGDVEELGACAVFLSSNASDYVTGATIPVDGGFLYNGA</sequence>
<dbReference type="PANTHER" id="PTHR42760">
    <property type="entry name" value="SHORT-CHAIN DEHYDROGENASES/REDUCTASES FAMILY MEMBER"/>
    <property type="match status" value="1"/>
</dbReference>
<keyword evidence="4" id="KW-1185">Reference proteome</keyword>
<dbReference type="GO" id="GO:0008206">
    <property type="term" value="P:bile acid metabolic process"/>
    <property type="evidence" value="ECO:0007669"/>
    <property type="project" value="UniProtKB-ARBA"/>
</dbReference>
<dbReference type="GO" id="GO:0016616">
    <property type="term" value="F:oxidoreductase activity, acting on the CH-OH group of donors, NAD or NADP as acceptor"/>
    <property type="evidence" value="ECO:0007669"/>
    <property type="project" value="TreeGrafter"/>
</dbReference>
<reference evidence="3" key="2">
    <citation type="submission" date="2021-04" db="EMBL/GenBank/DDBJ databases">
        <authorList>
            <person name="Liu J."/>
        </authorList>
    </citation>
    <scope>NUCLEOTIDE SEQUENCE</scope>
    <source>
        <strain evidence="3">BAD-6</strain>
    </source>
</reference>
<dbReference type="RefSeq" id="WP_227017984.1">
    <property type="nucleotide sequence ID" value="NZ_JAGSND010000004.1"/>
</dbReference>
<dbReference type="InterPro" id="IPR002347">
    <property type="entry name" value="SDR_fam"/>
</dbReference>
<accession>A0A8J7VZ76</accession>
<reference evidence="3" key="1">
    <citation type="submission" date="2021-04" db="EMBL/GenBank/DDBJ databases">
        <title>Sinoanaerobacter chloroacetimidivorans sp. nov., an obligate anaerobic bacterium isolated from anaerobic sludge.</title>
        <authorList>
            <person name="Bao Y."/>
        </authorList>
    </citation>
    <scope>NUCLEOTIDE SEQUENCE</scope>
    <source>
        <strain evidence="3">BAD-6</strain>
    </source>
</reference>
<evidence type="ECO:0000313" key="3">
    <source>
        <dbReference type="EMBL" id="MBR0597857.1"/>
    </source>
</evidence>
<dbReference type="SUPFAM" id="SSF51735">
    <property type="entry name" value="NAD(P)-binding Rossmann-fold domains"/>
    <property type="match status" value="1"/>
</dbReference>
<evidence type="ECO:0000256" key="1">
    <source>
        <dbReference type="ARBA" id="ARBA00006484"/>
    </source>
</evidence>
<dbReference type="InterPro" id="IPR036291">
    <property type="entry name" value="NAD(P)-bd_dom_sf"/>
</dbReference>
<dbReference type="EMBL" id="JAGSND010000004">
    <property type="protein sequence ID" value="MBR0597857.1"/>
    <property type="molecule type" value="Genomic_DNA"/>
</dbReference>
<evidence type="ECO:0000313" key="4">
    <source>
        <dbReference type="Proteomes" id="UP000675664"/>
    </source>
</evidence>
<dbReference type="PANTHER" id="PTHR42760:SF5">
    <property type="entry name" value="2-DEHYDRO-3-DEOXY-D-GLUCONATE 5-DEHYDROGENASE"/>
    <property type="match status" value="1"/>
</dbReference>
<evidence type="ECO:0000256" key="2">
    <source>
        <dbReference type="ARBA" id="ARBA00023002"/>
    </source>
</evidence>
<comment type="similarity">
    <text evidence="1">Belongs to the short-chain dehydrogenases/reductases (SDR) family.</text>
</comment>
<dbReference type="AlphaFoldDB" id="A0A8J7VZ76"/>
<dbReference type="Proteomes" id="UP000675664">
    <property type="component" value="Unassembled WGS sequence"/>
</dbReference>
<dbReference type="PRINTS" id="PR00081">
    <property type="entry name" value="GDHRDH"/>
</dbReference>
<dbReference type="PRINTS" id="PR00080">
    <property type="entry name" value="SDRFAMILY"/>
</dbReference>
<keyword evidence="2" id="KW-0560">Oxidoreductase</keyword>
<dbReference type="Pfam" id="PF13561">
    <property type="entry name" value="adh_short_C2"/>
    <property type="match status" value="1"/>
</dbReference>
<proteinExistence type="inferred from homology"/>
<organism evidence="3 4">
    <name type="scientific">Sinanaerobacter chloroacetimidivorans</name>
    <dbReference type="NCBI Taxonomy" id="2818044"/>
    <lineage>
        <taxon>Bacteria</taxon>
        <taxon>Bacillati</taxon>
        <taxon>Bacillota</taxon>
        <taxon>Clostridia</taxon>
        <taxon>Peptostreptococcales</taxon>
        <taxon>Anaerovoracaceae</taxon>
        <taxon>Sinanaerobacter</taxon>
    </lineage>
</organism>
<dbReference type="FunFam" id="3.40.50.720:FF:000084">
    <property type="entry name" value="Short-chain dehydrogenase reductase"/>
    <property type="match status" value="1"/>
</dbReference>